<accession>A0A1T4NUQ3</accession>
<gene>
    <name evidence="4" type="ORF">BTE48_07125</name>
</gene>
<dbReference type="OrthoDB" id="9800897at2"/>
<dbReference type="PROSITE" id="PS50110">
    <property type="entry name" value="RESPONSE_REGULATORY"/>
    <property type="match status" value="1"/>
</dbReference>
<protein>
    <recommendedName>
        <fullName evidence="3">Response regulatory domain-containing protein</fullName>
    </recommendedName>
</protein>
<evidence type="ECO:0000256" key="1">
    <source>
        <dbReference type="ARBA" id="ARBA00022553"/>
    </source>
</evidence>
<keyword evidence="5" id="KW-1185">Reference proteome</keyword>
<dbReference type="PANTHER" id="PTHR44591:SF3">
    <property type="entry name" value="RESPONSE REGULATORY DOMAIN-CONTAINING PROTEIN"/>
    <property type="match status" value="1"/>
</dbReference>
<dbReference type="PANTHER" id="PTHR44591">
    <property type="entry name" value="STRESS RESPONSE REGULATOR PROTEIN 1"/>
    <property type="match status" value="1"/>
</dbReference>
<dbReference type="SUPFAM" id="SSF52172">
    <property type="entry name" value="CheY-like"/>
    <property type="match status" value="1"/>
</dbReference>
<name>A0A1T4NUQ3_9GAMM</name>
<dbReference type="GO" id="GO:0000160">
    <property type="term" value="P:phosphorelay signal transduction system"/>
    <property type="evidence" value="ECO:0007669"/>
    <property type="project" value="InterPro"/>
</dbReference>
<proteinExistence type="predicted"/>
<dbReference type="InterPro" id="IPR011006">
    <property type="entry name" value="CheY-like_superfamily"/>
</dbReference>
<evidence type="ECO:0000256" key="2">
    <source>
        <dbReference type="PROSITE-ProRule" id="PRU00169"/>
    </source>
</evidence>
<organism evidence="4 5">
    <name type="scientific">Oceanospirillum multiglobuliferum</name>
    <dbReference type="NCBI Taxonomy" id="64969"/>
    <lineage>
        <taxon>Bacteria</taxon>
        <taxon>Pseudomonadati</taxon>
        <taxon>Pseudomonadota</taxon>
        <taxon>Gammaproteobacteria</taxon>
        <taxon>Oceanospirillales</taxon>
        <taxon>Oceanospirillaceae</taxon>
        <taxon>Oceanospirillum</taxon>
    </lineage>
</organism>
<dbReference type="RefSeq" id="WP_078744881.1">
    <property type="nucleotide sequence ID" value="NZ_FUXG01000006.1"/>
</dbReference>
<dbReference type="SMART" id="SM00448">
    <property type="entry name" value="REC"/>
    <property type="match status" value="1"/>
</dbReference>
<reference evidence="4 5" key="1">
    <citation type="submission" date="2017-01" db="EMBL/GenBank/DDBJ databases">
        <title>Genome Sequencing of a Marine Spirillum, Oceanospirillum multiglobuliferum ATCC 33336, from Japan.</title>
        <authorList>
            <person name="Carney J.G."/>
            <person name="Trachtenberg A.M."/>
            <person name="Rheaume B.A."/>
            <person name="Linnane J.D."/>
            <person name="Pitts N.L."/>
            <person name="Mykles D.L."/>
            <person name="Maclea K.S."/>
        </authorList>
    </citation>
    <scope>NUCLEOTIDE SEQUENCE [LARGE SCALE GENOMIC DNA]</scope>
    <source>
        <strain evidence="4 5">ATCC 33336</strain>
    </source>
</reference>
<feature type="domain" description="Response regulatory" evidence="3">
    <location>
        <begin position="5"/>
        <end position="125"/>
    </location>
</feature>
<comment type="caution">
    <text evidence="4">The sequence shown here is derived from an EMBL/GenBank/DDBJ whole genome shotgun (WGS) entry which is preliminary data.</text>
</comment>
<dbReference type="EMBL" id="MTSM01000007">
    <property type="protein sequence ID" value="OPX55663.1"/>
    <property type="molecule type" value="Genomic_DNA"/>
</dbReference>
<dbReference type="InterPro" id="IPR050595">
    <property type="entry name" value="Bact_response_regulator"/>
</dbReference>
<dbReference type="InterPro" id="IPR001789">
    <property type="entry name" value="Sig_transdc_resp-reg_receiver"/>
</dbReference>
<evidence type="ECO:0000259" key="3">
    <source>
        <dbReference type="PROSITE" id="PS50110"/>
    </source>
</evidence>
<evidence type="ECO:0000313" key="5">
    <source>
        <dbReference type="Proteomes" id="UP000191418"/>
    </source>
</evidence>
<sequence>MKSARLLVVDDAKFTRDLMIKAVKSEYTGLEVDSAQDGRKAQVLLTKNRYDLVLCDWEMPEMSGIELLTWLREQEDCRNKDIPFVMVTSLGDKEYILQAAEHGVTDYVTKPFNNEQLVNKVTKQFLRQGVISREELAELMKKRTRMLGGGSTANVLTSKIGMNTAGSAVGNGINTGPRKVRGRAMLLFAEQQAPTLIRELSTQEVVLVLKREEVPNIPTLFDAVSVGLLAGQGDDQMRFTTKGKVIFLQAQEKRVDAEAVYVGIRFVEQDAKAQQMLSKLIARLSS</sequence>
<dbReference type="AlphaFoldDB" id="A0A1T4NUQ3"/>
<dbReference type="Gene3D" id="3.40.50.2300">
    <property type="match status" value="1"/>
</dbReference>
<dbReference type="Pfam" id="PF00072">
    <property type="entry name" value="Response_reg"/>
    <property type="match status" value="1"/>
</dbReference>
<feature type="modified residue" description="4-aspartylphosphate" evidence="2">
    <location>
        <position position="56"/>
    </location>
</feature>
<evidence type="ECO:0000313" key="4">
    <source>
        <dbReference type="EMBL" id="OPX55663.1"/>
    </source>
</evidence>
<keyword evidence="1 2" id="KW-0597">Phosphoprotein</keyword>
<dbReference type="Proteomes" id="UP000191418">
    <property type="component" value="Unassembled WGS sequence"/>
</dbReference>
<dbReference type="STRING" id="64969.SAMN02745127_01267"/>